<feature type="non-terminal residue" evidence="2">
    <location>
        <position position="173"/>
    </location>
</feature>
<proteinExistence type="predicted"/>
<feature type="non-terminal residue" evidence="2">
    <location>
        <position position="1"/>
    </location>
</feature>
<evidence type="ECO:0000313" key="3">
    <source>
        <dbReference type="Proteomes" id="UP001328107"/>
    </source>
</evidence>
<dbReference type="PANTHER" id="PTHR22744:SF14">
    <property type="entry name" value="BTB DOMAIN-CONTAINING PROTEIN-RELATED"/>
    <property type="match status" value="1"/>
</dbReference>
<dbReference type="InterPro" id="IPR011333">
    <property type="entry name" value="SKP1/BTB/POZ_sf"/>
</dbReference>
<dbReference type="CDD" id="cd18186">
    <property type="entry name" value="BTB_POZ_ZBTB_KLHL-like"/>
    <property type="match status" value="1"/>
</dbReference>
<organism evidence="2 3">
    <name type="scientific">Pristionchus mayeri</name>
    <dbReference type="NCBI Taxonomy" id="1317129"/>
    <lineage>
        <taxon>Eukaryota</taxon>
        <taxon>Metazoa</taxon>
        <taxon>Ecdysozoa</taxon>
        <taxon>Nematoda</taxon>
        <taxon>Chromadorea</taxon>
        <taxon>Rhabditida</taxon>
        <taxon>Rhabditina</taxon>
        <taxon>Diplogasteromorpha</taxon>
        <taxon>Diplogasteroidea</taxon>
        <taxon>Neodiplogasteridae</taxon>
        <taxon>Pristionchus</taxon>
    </lineage>
</organism>
<dbReference type="Pfam" id="PF00651">
    <property type="entry name" value="BTB"/>
    <property type="match status" value="1"/>
</dbReference>
<feature type="domain" description="BTB" evidence="1">
    <location>
        <begin position="15"/>
        <end position="82"/>
    </location>
</feature>
<sequence length="173" mass="19962">PPILDLARFCPNGMGNVTLVIEDNKIRVSKEYLAVHSPVFAAMFFGDFAEKGKEEIEINDVIYEEFIDLLYLVYPRTEDMTDRTVPQILKLADRFQMECLVKESERFLINSKGIDVMKKLLLADQYRLENLKDHCINSFTCMALLHEKLKTAAVFASLSDAMKIAICERMMWL</sequence>
<accession>A0AAN5D2R4</accession>
<protein>
    <recommendedName>
        <fullName evidence="1">BTB domain-containing protein</fullName>
    </recommendedName>
</protein>
<keyword evidence="3" id="KW-1185">Reference proteome</keyword>
<dbReference type="EMBL" id="BTRK01000005">
    <property type="protein sequence ID" value="GMR55286.1"/>
    <property type="molecule type" value="Genomic_DNA"/>
</dbReference>
<evidence type="ECO:0000313" key="2">
    <source>
        <dbReference type="EMBL" id="GMR55286.1"/>
    </source>
</evidence>
<reference evidence="3" key="1">
    <citation type="submission" date="2022-10" db="EMBL/GenBank/DDBJ databases">
        <title>Genome assembly of Pristionchus species.</title>
        <authorList>
            <person name="Yoshida K."/>
            <person name="Sommer R.J."/>
        </authorList>
    </citation>
    <scope>NUCLEOTIDE SEQUENCE [LARGE SCALE GENOMIC DNA]</scope>
    <source>
        <strain evidence="3">RS5460</strain>
    </source>
</reference>
<dbReference type="SMART" id="SM00225">
    <property type="entry name" value="BTB"/>
    <property type="match status" value="1"/>
</dbReference>
<dbReference type="Proteomes" id="UP001328107">
    <property type="component" value="Unassembled WGS sequence"/>
</dbReference>
<gene>
    <name evidence="2" type="ORF">PMAYCL1PPCAC_25481</name>
</gene>
<dbReference type="PANTHER" id="PTHR22744">
    <property type="entry name" value="HELIX LOOP HELIX PROTEIN 21-RELATED"/>
    <property type="match status" value="1"/>
</dbReference>
<dbReference type="InterPro" id="IPR000210">
    <property type="entry name" value="BTB/POZ_dom"/>
</dbReference>
<comment type="caution">
    <text evidence="2">The sequence shown here is derived from an EMBL/GenBank/DDBJ whole genome shotgun (WGS) entry which is preliminary data.</text>
</comment>
<dbReference type="Gene3D" id="3.30.710.10">
    <property type="entry name" value="Potassium Channel Kv1.1, Chain A"/>
    <property type="match status" value="1"/>
</dbReference>
<name>A0AAN5D2R4_9BILA</name>
<dbReference type="SUPFAM" id="SSF54695">
    <property type="entry name" value="POZ domain"/>
    <property type="match status" value="1"/>
</dbReference>
<dbReference type="PROSITE" id="PS50097">
    <property type="entry name" value="BTB"/>
    <property type="match status" value="1"/>
</dbReference>
<dbReference type="AlphaFoldDB" id="A0AAN5D2R4"/>
<evidence type="ECO:0000259" key="1">
    <source>
        <dbReference type="PROSITE" id="PS50097"/>
    </source>
</evidence>